<keyword evidence="7" id="KW-1070">Brassinosteroid signaling pathway</keyword>
<sequence length="826" mass="91452">MEMLMITIVIFFVIVNTLLSFTLMINGTIFDEAEALIEFKKSSITSDPRNALESWMIVPGFPPNPCGWARVLCSLNSVTELNLSSLDLGGRLSIGDLMILPNLHNVDLHQNYFSGSLTHALHPCSFVSVDLSFNKFDENIAGNFLGSCSSLINLDLSHNEITGGGYPFGSTLSLQSLDLSQNNISDYGLYSFMVSNCQGLRTLNLSTNALTGEFLSVSRCTNLISLDASYNLFTTKFPSEFFFAADLPASLSRLFLTGNKFSDGFSIENNCGNLKELDLSHNSITGDLSTTIFLNCSKLQFLDMSDNKLTGELPANSMMNSKSLEIIDISHNNLTGPILDKLSSLSLLKVFDVSYNNLSGEIPTKGQFPSFPIEFFIGNPSLCGFPLTGCGLSPQINSSQTNSTSSTIPNVNVNSASNRKAWRVKYILCIVLFSTLMIFFLVILTQVLRNKKKAATRLHYIKSLPRSKTSTWNLDGIQQPLAINVLTFGNTVKKLTFAHLLEATNGFSEDSLIGSGGFGEVYKAHLKNNNIVAIKKLNHTAVQGDREFMAEMETVGRIKHKNLVPLLGYCKVGNERLLVYEYMKHGSLEDALTSKMGEDNKKSPDSTTRKHTYSCDGLSLNWDMRRKIAIGSAKGLAFLHHNCVPHIIHRDMKSSNVLIDSTMEGRVSDFGMARVANAIDTHVIVTQLSGTPGYVPPEYYRSYKCTTKGDVYSYGVVLLELISGKKPINEEEFGDGNLVEWAKKNLKENRVIETIDPMLRGEGLLEEEIIRFLKVAYDCLEDRPLRRPSMIHVIIAFKEIINGNEADFEGFLDGGEINEESTEDLV</sequence>
<keyword evidence="9 22" id="KW-0812">Transmembrane</keyword>
<keyword evidence="25" id="KW-1185">Reference proteome</keyword>
<evidence type="ECO:0000256" key="10">
    <source>
        <dbReference type="ARBA" id="ARBA00022729"/>
    </source>
</evidence>
<evidence type="ECO:0000256" key="4">
    <source>
        <dbReference type="ARBA" id="ARBA00012513"/>
    </source>
</evidence>
<evidence type="ECO:0000256" key="19">
    <source>
        <dbReference type="ARBA" id="ARBA00047899"/>
    </source>
</evidence>
<dbReference type="STRING" id="29655.A0A0K9NVQ4"/>
<dbReference type="Pfam" id="PF00069">
    <property type="entry name" value="Pkinase"/>
    <property type="match status" value="1"/>
</dbReference>
<dbReference type="InterPro" id="IPR050647">
    <property type="entry name" value="Plant_LRR-RLKs"/>
</dbReference>
<feature type="binding site" evidence="21">
    <location>
        <position position="536"/>
    </location>
    <ligand>
        <name>ATP</name>
        <dbReference type="ChEBI" id="CHEBI:30616"/>
    </ligand>
</feature>
<keyword evidence="5" id="KW-0723">Serine/threonine-protein kinase</keyword>
<dbReference type="InterPro" id="IPR013210">
    <property type="entry name" value="LRR_N_plant-typ"/>
</dbReference>
<evidence type="ECO:0000256" key="7">
    <source>
        <dbReference type="ARBA" id="ARBA00022626"/>
    </source>
</evidence>
<keyword evidence="6" id="KW-0433">Leucine-rich repeat</keyword>
<evidence type="ECO:0000256" key="22">
    <source>
        <dbReference type="SAM" id="Phobius"/>
    </source>
</evidence>
<dbReference type="GO" id="GO:0005524">
    <property type="term" value="F:ATP binding"/>
    <property type="evidence" value="ECO:0007669"/>
    <property type="project" value="UniProtKB-UniRule"/>
</dbReference>
<accession>A0A0K9NVQ4</accession>
<dbReference type="InterPro" id="IPR008271">
    <property type="entry name" value="Ser/Thr_kinase_AS"/>
</dbReference>
<keyword evidence="15 22" id="KW-1133">Transmembrane helix</keyword>
<evidence type="ECO:0000256" key="3">
    <source>
        <dbReference type="ARBA" id="ARBA00008684"/>
    </source>
</evidence>
<feature type="transmembrane region" description="Helical" evidence="22">
    <location>
        <begin position="424"/>
        <end position="448"/>
    </location>
</feature>
<dbReference type="FunFam" id="1.10.510.10:FF:000095">
    <property type="entry name" value="protein STRUBBELIG-RECEPTOR FAMILY 8"/>
    <property type="match status" value="1"/>
</dbReference>
<keyword evidence="18" id="KW-0325">Glycoprotein</keyword>
<evidence type="ECO:0000256" key="2">
    <source>
        <dbReference type="ARBA" id="ARBA00004479"/>
    </source>
</evidence>
<evidence type="ECO:0000256" key="15">
    <source>
        <dbReference type="ARBA" id="ARBA00022989"/>
    </source>
</evidence>
<dbReference type="AlphaFoldDB" id="A0A0K9NVQ4"/>
<dbReference type="GO" id="GO:0016020">
    <property type="term" value="C:membrane"/>
    <property type="evidence" value="ECO:0000318"/>
    <property type="project" value="GO_Central"/>
</dbReference>
<keyword evidence="16 22" id="KW-0472">Membrane</keyword>
<dbReference type="Proteomes" id="UP000036987">
    <property type="component" value="Unassembled WGS sequence"/>
</dbReference>
<evidence type="ECO:0000256" key="16">
    <source>
        <dbReference type="ARBA" id="ARBA00023136"/>
    </source>
</evidence>
<dbReference type="OMA" id="ANAIDTH"/>
<feature type="domain" description="Protein kinase" evidence="23">
    <location>
        <begin position="507"/>
        <end position="801"/>
    </location>
</feature>
<keyword evidence="13" id="KW-0418">Kinase</keyword>
<dbReference type="PANTHER" id="PTHR48056">
    <property type="entry name" value="LRR RECEPTOR-LIKE SERINE/THREONINE-PROTEIN KINASE-RELATED"/>
    <property type="match status" value="1"/>
</dbReference>
<evidence type="ECO:0000256" key="1">
    <source>
        <dbReference type="ARBA" id="ARBA00004162"/>
    </source>
</evidence>
<dbReference type="PROSITE" id="PS00108">
    <property type="entry name" value="PROTEIN_KINASE_ST"/>
    <property type="match status" value="1"/>
</dbReference>
<dbReference type="Pfam" id="PF13516">
    <property type="entry name" value="LRR_6"/>
    <property type="match status" value="2"/>
</dbReference>
<evidence type="ECO:0000313" key="24">
    <source>
        <dbReference type="EMBL" id="KMZ60070.1"/>
    </source>
</evidence>
<evidence type="ECO:0000313" key="25">
    <source>
        <dbReference type="Proteomes" id="UP000036987"/>
    </source>
</evidence>
<dbReference type="SUPFAM" id="SSF56112">
    <property type="entry name" value="Protein kinase-like (PK-like)"/>
    <property type="match status" value="1"/>
</dbReference>
<dbReference type="GO" id="GO:0009742">
    <property type="term" value="P:brassinosteroid mediated signaling pathway"/>
    <property type="evidence" value="ECO:0007669"/>
    <property type="project" value="UniProtKB-KW"/>
</dbReference>
<gene>
    <name evidence="24" type="ORF">ZOSMA_60G00080</name>
</gene>
<dbReference type="InterPro" id="IPR001611">
    <property type="entry name" value="Leu-rich_rpt"/>
</dbReference>
<dbReference type="InterPro" id="IPR000719">
    <property type="entry name" value="Prot_kinase_dom"/>
</dbReference>
<dbReference type="GO" id="GO:0005886">
    <property type="term" value="C:plasma membrane"/>
    <property type="evidence" value="ECO:0007669"/>
    <property type="project" value="UniProtKB-SubCell"/>
</dbReference>
<dbReference type="EC" id="2.7.11.1" evidence="4"/>
<dbReference type="PROSITE" id="PS50011">
    <property type="entry name" value="PROTEIN_KINASE_DOM"/>
    <property type="match status" value="1"/>
</dbReference>
<dbReference type="SUPFAM" id="SSF52058">
    <property type="entry name" value="L domain-like"/>
    <property type="match status" value="1"/>
</dbReference>
<dbReference type="CDD" id="cd14066">
    <property type="entry name" value="STKc_IRAK"/>
    <property type="match status" value="1"/>
</dbReference>
<evidence type="ECO:0000256" key="12">
    <source>
        <dbReference type="ARBA" id="ARBA00022741"/>
    </source>
</evidence>
<evidence type="ECO:0000256" key="6">
    <source>
        <dbReference type="ARBA" id="ARBA00022614"/>
    </source>
</evidence>
<dbReference type="Pfam" id="PF08263">
    <property type="entry name" value="LRRNT_2"/>
    <property type="match status" value="1"/>
</dbReference>
<evidence type="ECO:0000256" key="13">
    <source>
        <dbReference type="ARBA" id="ARBA00022777"/>
    </source>
</evidence>
<dbReference type="Gene3D" id="3.30.200.20">
    <property type="entry name" value="Phosphorylase Kinase, domain 1"/>
    <property type="match status" value="1"/>
</dbReference>
<keyword evidence="17" id="KW-0675">Receptor</keyword>
<dbReference type="PROSITE" id="PS51450">
    <property type="entry name" value="LRR"/>
    <property type="match status" value="2"/>
</dbReference>
<evidence type="ECO:0000256" key="14">
    <source>
        <dbReference type="ARBA" id="ARBA00022840"/>
    </source>
</evidence>
<comment type="catalytic activity">
    <reaction evidence="19">
        <text>L-threonyl-[protein] + ATP = O-phospho-L-threonyl-[protein] + ADP + H(+)</text>
        <dbReference type="Rhea" id="RHEA:46608"/>
        <dbReference type="Rhea" id="RHEA-COMP:11060"/>
        <dbReference type="Rhea" id="RHEA-COMP:11605"/>
        <dbReference type="ChEBI" id="CHEBI:15378"/>
        <dbReference type="ChEBI" id="CHEBI:30013"/>
        <dbReference type="ChEBI" id="CHEBI:30616"/>
        <dbReference type="ChEBI" id="CHEBI:61977"/>
        <dbReference type="ChEBI" id="CHEBI:456216"/>
        <dbReference type="EC" id="2.7.11.1"/>
    </reaction>
</comment>
<evidence type="ECO:0000256" key="9">
    <source>
        <dbReference type="ARBA" id="ARBA00022692"/>
    </source>
</evidence>
<keyword evidence="12 21" id="KW-0547">Nucleotide-binding</keyword>
<dbReference type="SMART" id="SM00220">
    <property type="entry name" value="S_TKc"/>
    <property type="match status" value="1"/>
</dbReference>
<dbReference type="OrthoDB" id="1055097at2759"/>
<evidence type="ECO:0000259" key="23">
    <source>
        <dbReference type="PROSITE" id="PS50011"/>
    </source>
</evidence>
<evidence type="ECO:0000256" key="17">
    <source>
        <dbReference type="ARBA" id="ARBA00023170"/>
    </source>
</evidence>
<dbReference type="Gene3D" id="1.10.510.10">
    <property type="entry name" value="Transferase(Phosphotransferase) domain 1"/>
    <property type="match status" value="1"/>
</dbReference>
<comment type="caution">
    <text evidence="24">The sequence shown here is derived from an EMBL/GenBank/DDBJ whole genome shotgun (WGS) entry which is preliminary data.</text>
</comment>
<dbReference type="PANTHER" id="PTHR48056:SF18">
    <property type="entry name" value="NON-SPECIFIC SERINE_THREONINE PROTEIN KINASE"/>
    <property type="match status" value="1"/>
</dbReference>
<dbReference type="Gene3D" id="3.80.10.10">
    <property type="entry name" value="Ribonuclease Inhibitor"/>
    <property type="match status" value="3"/>
</dbReference>
<protein>
    <recommendedName>
        <fullName evidence="4">non-specific serine/threonine protein kinase</fullName>
        <ecNumber evidence="4">2.7.11.1</ecNumber>
    </recommendedName>
</protein>
<dbReference type="InterPro" id="IPR032675">
    <property type="entry name" value="LRR_dom_sf"/>
</dbReference>
<dbReference type="FunFam" id="3.30.200.20:FF:000150">
    <property type="entry name" value="serine/threonine-protein kinase BRI1-like 2"/>
    <property type="match status" value="1"/>
</dbReference>
<proteinExistence type="inferred from homology"/>
<dbReference type="GO" id="GO:0004674">
    <property type="term" value="F:protein serine/threonine kinase activity"/>
    <property type="evidence" value="ECO:0000318"/>
    <property type="project" value="GO_Central"/>
</dbReference>
<evidence type="ECO:0000256" key="20">
    <source>
        <dbReference type="ARBA" id="ARBA00048679"/>
    </source>
</evidence>
<evidence type="ECO:0000256" key="18">
    <source>
        <dbReference type="ARBA" id="ARBA00023180"/>
    </source>
</evidence>
<name>A0A0K9NVQ4_ZOSMR</name>
<dbReference type="Pfam" id="PF12799">
    <property type="entry name" value="LRR_4"/>
    <property type="match status" value="1"/>
</dbReference>
<dbReference type="InterPro" id="IPR017441">
    <property type="entry name" value="Protein_kinase_ATP_BS"/>
</dbReference>
<dbReference type="InterPro" id="IPR011009">
    <property type="entry name" value="Kinase-like_dom_sf"/>
</dbReference>
<organism evidence="24 25">
    <name type="scientific">Zostera marina</name>
    <name type="common">Eelgrass</name>
    <dbReference type="NCBI Taxonomy" id="29655"/>
    <lineage>
        <taxon>Eukaryota</taxon>
        <taxon>Viridiplantae</taxon>
        <taxon>Streptophyta</taxon>
        <taxon>Embryophyta</taxon>
        <taxon>Tracheophyta</taxon>
        <taxon>Spermatophyta</taxon>
        <taxon>Magnoliopsida</taxon>
        <taxon>Liliopsida</taxon>
        <taxon>Zosteraceae</taxon>
        <taxon>Zostera</taxon>
    </lineage>
</organism>
<evidence type="ECO:0000256" key="21">
    <source>
        <dbReference type="PROSITE-ProRule" id="PRU10141"/>
    </source>
</evidence>
<dbReference type="PROSITE" id="PS00107">
    <property type="entry name" value="PROTEIN_KINASE_ATP"/>
    <property type="match status" value="1"/>
</dbReference>
<keyword evidence="11" id="KW-0677">Repeat</keyword>
<keyword evidence="10" id="KW-0732">Signal</keyword>
<evidence type="ECO:0000256" key="8">
    <source>
        <dbReference type="ARBA" id="ARBA00022679"/>
    </source>
</evidence>
<evidence type="ECO:0000256" key="5">
    <source>
        <dbReference type="ARBA" id="ARBA00022527"/>
    </source>
</evidence>
<evidence type="ECO:0000256" key="11">
    <source>
        <dbReference type="ARBA" id="ARBA00022737"/>
    </source>
</evidence>
<dbReference type="EMBL" id="LFYR01001640">
    <property type="protein sequence ID" value="KMZ60070.1"/>
    <property type="molecule type" value="Genomic_DNA"/>
</dbReference>
<comment type="similarity">
    <text evidence="3">Belongs to the protein kinase superfamily. Ser/Thr protein kinase family.</text>
</comment>
<reference evidence="25" key="1">
    <citation type="journal article" date="2016" name="Nature">
        <title>The genome of the seagrass Zostera marina reveals angiosperm adaptation to the sea.</title>
        <authorList>
            <person name="Olsen J.L."/>
            <person name="Rouze P."/>
            <person name="Verhelst B."/>
            <person name="Lin Y.-C."/>
            <person name="Bayer T."/>
            <person name="Collen J."/>
            <person name="Dattolo E."/>
            <person name="De Paoli E."/>
            <person name="Dittami S."/>
            <person name="Maumus F."/>
            <person name="Michel G."/>
            <person name="Kersting A."/>
            <person name="Lauritano C."/>
            <person name="Lohaus R."/>
            <person name="Toepel M."/>
            <person name="Tonon T."/>
            <person name="Vanneste K."/>
            <person name="Amirebrahimi M."/>
            <person name="Brakel J."/>
            <person name="Bostroem C."/>
            <person name="Chovatia M."/>
            <person name="Grimwood J."/>
            <person name="Jenkins J.W."/>
            <person name="Jueterbock A."/>
            <person name="Mraz A."/>
            <person name="Stam W.T."/>
            <person name="Tice H."/>
            <person name="Bornberg-Bauer E."/>
            <person name="Green P.J."/>
            <person name="Pearson G.A."/>
            <person name="Procaccini G."/>
            <person name="Duarte C.M."/>
            <person name="Schmutz J."/>
            <person name="Reusch T.B.H."/>
            <person name="Van de Peer Y."/>
        </authorList>
    </citation>
    <scope>NUCLEOTIDE SEQUENCE [LARGE SCALE GENOMIC DNA]</scope>
    <source>
        <strain evidence="25">cv. Finnish</strain>
    </source>
</reference>
<comment type="catalytic activity">
    <reaction evidence="20">
        <text>L-seryl-[protein] + ATP = O-phospho-L-seryl-[protein] + ADP + H(+)</text>
        <dbReference type="Rhea" id="RHEA:17989"/>
        <dbReference type="Rhea" id="RHEA-COMP:9863"/>
        <dbReference type="Rhea" id="RHEA-COMP:11604"/>
        <dbReference type="ChEBI" id="CHEBI:15378"/>
        <dbReference type="ChEBI" id="CHEBI:29999"/>
        <dbReference type="ChEBI" id="CHEBI:30616"/>
        <dbReference type="ChEBI" id="CHEBI:83421"/>
        <dbReference type="ChEBI" id="CHEBI:456216"/>
        <dbReference type="EC" id="2.7.11.1"/>
    </reaction>
</comment>
<dbReference type="InterPro" id="IPR025875">
    <property type="entry name" value="Leu-rich_rpt_4"/>
</dbReference>
<keyword evidence="8" id="KW-0808">Transferase</keyword>
<dbReference type="Pfam" id="PF00560">
    <property type="entry name" value="LRR_1"/>
    <property type="match status" value="1"/>
</dbReference>
<comment type="subcellular location">
    <subcellularLocation>
        <location evidence="1">Cell membrane</location>
        <topology evidence="1">Single-pass membrane protein</topology>
    </subcellularLocation>
    <subcellularLocation>
        <location evidence="2">Membrane</location>
        <topology evidence="2">Single-pass type I membrane protein</topology>
    </subcellularLocation>
</comment>
<keyword evidence="14 21" id="KW-0067">ATP-binding</keyword>